<gene>
    <name evidence="1" type="ORF">T12_886</name>
</gene>
<sequence>LPKNVLSDCIIEFTEYKATKDYPKQLRLVRFFDEEQEPLANRTVLQMAKAAPQD</sequence>
<evidence type="ECO:0000313" key="1">
    <source>
        <dbReference type="EMBL" id="KRX92100.1"/>
    </source>
</evidence>
<keyword evidence="2" id="KW-1185">Reference proteome</keyword>
<proteinExistence type="predicted"/>
<dbReference type="EMBL" id="JYDQ01004592">
    <property type="protein sequence ID" value="KRX92100.1"/>
    <property type="molecule type" value="Genomic_DNA"/>
</dbReference>
<feature type="non-terminal residue" evidence="1">
    <location>
        <position position="1"/>
    </location>
</feature>
<comment type="caution">
    <text evidence="1">The sequence shown here is derived from an EMBL/GenBank/DDBJ whole genome shotgun (WGS) entry which is preliminary data.</text>
</comment>
<organism evidence="1 2">
    <name type="scientific">Trichinella patagoniensis</name>
    <dbReference type="NCBI Taxonomy" id="990121"/>
    <lineage>
        <taxon>Eukaryota</taxon>
        <taxon>Metazoa</taxon>
        <taxon>Ecdysozoa</taxon>
        <taxon>Nematoda</taxon>
        <taxon>Enoplea</taxon>
        <taxon>Dorylaimia</taxon>
        <taxon>Trichinellida</taxon>
        <taxon>Trichinellidae</taxon>
        <taxon>Trichinella</taxon>
    </lineage>
</organism>
<reference evidence="1 2" key="1">
    <citation type="submission" date="2015-01" db="EMBL/GenBank/DDBJ databases">
        <title>Evolution of Trichinella species and genotypes.</title>
        <authorList>
            <person name="Korhonen P.K."/>
            <person name="Edoardo P."/>
            <person name="Giuseppe L.R."/>
            <person name="Gasser R.B."/>
        </authorList>
    </citation>
    <scope>NUCLEOTIDE SEQUENCE [LARGE SCALE GENOMIC DNA]</scope>
    <source>
        <strain evidence="1">ISS2496</strain>
    </source>
</reference>
<dbReference type="Proteomes" id="UP000054783">
    <property type="component" value="Unassembled WGS sequence"/>
</dbReference>
<name>A0A0V0XVH4_9BILA</name>
<accession>A0A0V0XVH4</accession>
<protein>
    <submittedName>
        <fullName evidence="1">Uncharacterized protein</fullName>
    </submittedName>
</protein>
<dbReference type="AlphaFoldDB" id="A0A0V0XVH4"/>
<evidence type="ECO:0000313" key="2">
    <source>
        <dbReference type="Proteomes" id="UP000054783"/>
    </source>
</evidence>